<protein>
    <submittedName>
        <fullName evidence="1">Uncharacterized protein</fullName>
    </submittedName>
</protein>
<dbReference type="EMBL" id="RBOC01000128">
    <property type="protein sequence ID" value="RMM08032.1"/>
    <property type="molecule type" value="Genomic_DNA"/>
</dbReference>
<proteinExistence type="predicted"/>
<dbReference type="OrthoDB" id="8677989at2"/>
<organism evidence="1 2">
    <name type="scientific">Pseudomonas caricapapayae</name>
    <dbReference type="NCBI Taxonomy" id="46678"/>
    <lineage>
        <taxon>Bacteria</taxon>
        <taxon>Pseudomonadati</taxon>
        <taxon>Pseudomonadota</taxon>
        <taxon>Gammaproteobacteria</taxon>
        <taxon>Pseudomonadales</taxon>
        <taxon>Pseudomonadaceae</taxon>
        <taxon>Pseudomonas</taxon>
    </lineage>
</organism>
<accession>A0A0P9M6I5</accession>
<reference evidence="1 2" key="1">
    <citation type="submission" date="2018-08" db="EMBL/GenBank/DDBJ databases">
        <title>Recombination of ecologically and evolutionarily significant loci maintains genetic cohesion in the Pseudomonas syringae species complex.</title>
        <authorList>
            <person name="Dillon M."/>
            <person name="Thakur S."/>
            <person name="Almeida R.N.D."/>
            <person name="Weir B.S."/>
            <person name="Guttman D.S."/>
        </authorList>
    </citation>
    <scope>NUCLEOTIDE SEQUENCE [LARGE SCALE GENOMIC DNA]</scope>
    <source>
        <strain evidence="1 2">ICMP 4086</strain>
    </source>
</reference>
<gene>
    <name evidence="1" type="ORF">ALQ84_200306</name>
</gene>
<evidence type="ECO:0000313" key="1">
    <source>
        <dbReference type="EMBL" id="RMM08032.1"/>
    </source>
</evidence>
<dbReference type="InterPro" id="IPR053782">
    <property type="entry name" value="TraW-like"/>
</dbReference>
<dbReference type="Proteomes" id="UP000278587">
    <property type="component" value="Unassembled WGS sequence"/>
</dbReference>
<dbReference type="NCBIfam" id="NF033888">
    <property type="entry name" value="conj_TraW"/>
    <property type="match status" value="1"/>
</dbReference>
<dbReference type="RefSeq" id="WP_055007588.1">
    <property type="nucleotide sequence ID" value="NZ_LJPW01000005.1"/>
</dbReference>
<sequence length="404" mass="42655">MKNRYALTALTVGLLQAQQVLAYVQPVAVVTSTPITFEVVPALSLLQTTLAEILTTETQIGTAIVQASDKQVAVISEAARAQREADIFGRQTDRLERAREQYSVADSICSESASGVAATVGKVSRAQTAVLASGAGVGSAVVQKTIASEPVASRQGGYRSAAMHAQYCTPSEAAQYGGTDLCPQVSSLPGGDIEMRSLIDGAGAVGKAPDLTFNQDQVDAGMAYMKNSARHDGGRAPGKGDIQSATGREYQGLMTQYKAIQSAATQPQLDIIAASQANPATQEALQEALQNPSAAEYFASMGSQQAQRTGVMSEREFEAFEVGRRYANTAYETDLQALSGDNLMREMVRVQSLGNWLQLGLKNDQRQANIIAGQQLALAADAKYVPQLQELGAKMSTGVTAHGN</sequence>
<dbReference type="AlphaFoldDB" id="A0A0P9M6I5"/>
<comment type="caution">
    <text evidence="1">The sequence shown here is derived from an EMBL/GenBank/DDBJ whole genome shotgun (WGS) entry which is preliminary data.</text>
</comment>
<evidence type="ECO:0000313" key="2">
    <source>
        <dbReference type="Proteomes" id="UP000278587"/>
    </source>
</evidence>
<name>A0A0P9M6I5_9PSED</name>